<keyword evidence="2" id="KW-1185">Reference proteome</keyword>
<dbReference type="KEGG" id="nei:BG910_11725"/>
<reference evidence="1 2" key="1">
    <citation type="submission" date="2017-06" db="EMBL/GenBank/DDBJ databases">
        <title>Neisseria chenwenguii sp. nov., isolated from the intestinal contents of Tibetan Plateau Pika in Yushu, Qinghai Province, China.</title>
        <authorList>
            <person name="Zhang G."/>
        </authorList>
    </citation>
    <scope>NUCLEOTIDE SEQUENCE [LARGE SCALE GENOMIC DNA]</scope>
    <source>
        <strain evidence="1 2">10023</strain>
    </source>
</reference>
<gene>
    <name evidence="1" type="ORF">BG910_11725</name>
</gene>
<evidence type="ECO:0000313" key="1">
    <source>
        <dbReference type="EMBL" id="ASK28314.1"/>
    </source>
</evidence>
<dbReference type="AlphaFoldDB" id="A0A220S489"/>
<dbReference type="Proteomes" id="UP000198238">
    <property type="component" value="Chromosome"/>
</dbReference>
<evidence type="ECO:0000313" key="2">
    <source>
        <dbReference type="Proteomes" id="UP000198238"/>
    </source>
</evidence>
<name>A0A220S489_9NEIS</name>
<dbReference type="EMBL" id="CP022278">
    <property type="protein sequence ID" value="ASK28314.1"/>
    <property type="molecule type" value="Genomic_DNA"/>
</dbReference>
<accession>A0A220S489</accession>
<protein>
    <submittedName>
        <fullName evidence="1">Uncharacterized protein</fullName>
    </submittedName>
</protein>
<proteinExistence type="predicted"/>
<sequence length="143" mass="15853">MVKITDKAACFKSGFGQAGNASGSPRGELPVEIKRKRIIFGLLHHGRISPQAGCIVGSPCCRKLYRQGEQYVRRIALAGTDKRGVRNIGFRINFARAKCGEGCKGKIGERVWNEFSSVFLAENVGLIVMILRYNKFQHIIISL</sequence>
<organism evidence="1 2">
    <name type="scientific">Neisseria chenwenguii</name>
    <dbReference type="NCBI Taxonomy" id="1853278"/>
    <lineage>
        <taxon>Bacteria</taxon>
        <taxon>Pseudomonadati</taxon>
        <taxon>Pseudomonadota</taxon>
        <taxon>Betaproteobacteria</taxon>
        <taxon>Neisseriales</taxon>
        <taxon>Neisseriaceae</taxon>
        <taxon>Neisseria</taxon>
    </lineage>
</organism>